<accession>A0A286QPU1</accession>
<sequence length="53" mass="6198">MHKPSKYFIKRRIQFYSSLALLVARLEFKIKGVVNKKSPRQSLPRTADNIIIP</sequence>
<dbReference type="EMBL" id="KY705271">
    <property type="protein sequence ID" value="ARU13939.1"/>
    <property type="molecule type" value="Genomic_DNA"/>
</dbReference>
<organism evidence="1 2">
    <name type="scientific">Streptococcus phage P7574</name>
    <dbReference type="NCBI Taxonomy" id="1971430"/>
    <lineage>
        <taxon>Viruses</taxon>
        <taxon>Duplodnaviria</taxon>
        <taxon>Heunggongvirae</taxon>
        <taxon>Uroviricota</taxon>
        <taxon>Caudoviricetes</taxon>
        <taxon>Aliceevansviridae</taxon>
        <taxon>Moineauvirus</taxon>
        <taxon>Moineauvirus P7574</taxon>
    </lineage>
</organism>
<gene>
    <name evidence="1" type="ORF">P7574_48</name>
</gene>
<proteinExistence type="predicted"/>
<dbReference type="Proteomes" id="UP000222301">
    <property type="component" value="Segment"/>
</dbReference>
<name>A0A286QPU1_9CAUD</name>
<evidence type="ECO:0000313" key="1">
    <source>
        <dbReference type="EMBL" id="ARU13939.1"/>
    </source>
</evidence>
<evidence type="ECO:0000313" key="2">
    <source>
        <dbReference type="Proteomes" id="UP000222301"/>
    </source>
</evidence>
<protein>
    <submittedName>
        <fullName evidence="1">Uncharacterized protein</fullName>
    </submittedName>
</protein>
<keyword evidence="2" id="KW-1185">Reference proteome</keyword>
<reference evidence="1 2" key="1">
    <citation type="journal article" date="2017" name="Front. Microbiol.">
        <title>Global Survey and Genome Exploration of Bacteriophages Infecting the Lactic Acid Bacterium Streptococcus thermophilus.</title>
        <authorList>
            <person name="McDonnell B."/>
            <person name="Mahony J."/>
            <person name="Hanemaaijer L."/>
            <person name="Neve H."/>
            <person name="Noben J.-P."/>
            <person name="Lugli G.A."/>
            <person name="Ventura M."/>
            <person name="Kouwen T.R."/>
            <person name="van Sinderen D."/>
        </authorList>
    </citation>
    <scope>NUCLEOTIDE SEQUENCE [LARGE SCALE GENOMIC DNA]</scope>
</reference>